<feature type="transmembrane region" description="Helical" evidence="14">
    <location>
        <begin position="166"/>
        <end position="187"/>
    </location>
</feature>
<gene>
    <name evidence="17" type="ORF">A6K24_18625</name>
</gene>
<dbReference type="InterPro" id="IPR050398">
    <property type="entry name" value="HssS/ArlS-like"/>
</dbReference>
<feature type="domain" description="HAMP" evidence="16">
    <location>
        <begin position="188"/>
        <end position="240"/>
    </location>
</feature>
<dbReference type="OrthoDB" id="14660at2"/>
<evidence type="ECO:0000256" key="2">
    <source>
        <dbReference type="ARBA" id="ARBA00004651"/>
    </source>
</evidence>
<keyword evidence="18" id="KW-1185">Reference proteome</keyword>
<name>A0A179T0Y3_9BACI</name>
<keyword evidence="11 14" id="KW-1133">Transmembrane helix</keyword>
<evidence type="ECO:0000256" key="8">
    <source>
        <dbReference type="ARBA" id="ARBA00022741"/>
    </source>
</evidence>
<dbReference type="CDD" id="cd00082">
    <property type="entry name" value="HisKA"/>
    <property type="match status" value="1"/>
</dbReference>
<dbReference type="CDD" id="cd06225">
    <property type="entry name" value="HAMP"/>
    <property type="match status" value="1"/>
</dbReference>
<dbReference type="SUPFAM" id="SSF55874">
    <property type="entry name" value="ATPase domain of HSP90 chaperone/DNA topoisomerase II/histidine kinase"/>
    <property type="match status" value="1"/>
</dbReference>
<dbReference type="PROSITE" id="PS50885">
    <property type="entry name" value="HAMP"/>
    <property type="match status" value="1"/>
</dbReference>
<dbReference type="Pfam" id="PF02518">
    <property type="entry name" value="HATPase_c"/>
    <property type="match status" value="1"/>
</dbReference>
<dbReference type="EC" id="2.7.13.3" evidence="3"/>
<dbReference type="AlphaFoldDB" id="A0A179T0Y3"/>
<dbReference type="PANTHER" id="PTHR45528">
    <property type="entry name" value="SENSOR HISTIDINE KINASE CPXA"/>
    <property type="match status" value="1"/>
</dbReference>
<dbReference type="PROSITE" id="PS50109">
    <property type="entry name" value="HIS_KIN"/>
    <property type="match status" value="1"/>
</dbReference>
<evidence type="ECO:0000259" key="16">
    <source>
        <dbReference type="PROSITE" id="PS50885"/>
    </source>
</evidence>
<evidence type="ECO:0000256" key="11">
    <source>
        <dbReference type="ARBA" id="ARBA00022989"/>
    </source>
</evidence>
<dbReference type="Gene3D" id="1.10.287.130">
    <property type="match status" value="1"/>
</dbReference>
<comment type="caution">
    <text evidence="17">The sequence shown here is derived from an EMBL/GenBank/DDBJ whole genome shotgun (WGS) entry which is preliminary data.</text>
</comment>
<dbReference type="GO" id="GO:0000155">
    <property type="term" value="F:phosphorelay sensor kinase activity"/>
    <property type="evidence" value="ECO:0007669"/>
    <property type="project" value="InterPro"/>
</dbReference>
<organism evidence="17 18">
    <name type="scientific">Metabacillus litoralis</name>
    <dbReference type="NCBI Taxonomy" id="152268"/>
    <lineage>
        <taxon>Bacteria</taxon>
        <taxon>Bacillati</taxon>
        <taxon>Bacillota</taxon>
        <taxon>Bacilli</taxon>
        <taxon>Bacillales</taxon>
        <taxon>Bacillaceae</taxon>
        <taxon>Metabacillus</taxon>
    </lineage>
</organism>
<evidence type="ECO:0000313" key="17">
    <source>
        <dbReference type="EMBL" id="OAS87756.1"/>
    </source>
</evidence>
<evidence type="ECO:0000256" key="9">
    <source>
        <dbReference type="ARBA" id="ARBA00022777"/>
    </source>
</evidence>
<dbReference type="SMART" id="SM00387">
    <property type="entry name" value="HATPase_c"/>
    <property type="match status" value="1"/>
</dbReference>
<feature type="domain" description="Histidine kinase" evidence="15">
    <location>
        <begin position="255"/>
        <end position="450"/>
    </location>
</feature>
<protein>
    <recommendedName>
        <fullName evidence="3">histidine kinase</fullName>
        <ecNumber evidence="3">2.7.13.3</ecNumber>
    </recommendedName>
</protein>
<keyword evidence="9" id="KW-0418">Kinase</keyword>
<evidence type="ECO:0000259" key="15">
    <source>
        <dbReference type="PROSITE" id="PS50109"/>
    </source>
</evidence>
<dbReference type="SMART" id="SM00304">
    <property type="entry name" value="HAMP"/>
    <property type="match status" value="1"/>
</dbReference>
<dbReference type="Proteomes" id="UP000078534">
    <property type="component" value="Unassembled WGS sequence"/>
</dbReference>
<keyword evidence="10" id="KW-0067">ATP-binding</keyword>
<dbReference type="Pfam" id="PF00512">
    <property type="entry name" value="HisKA"/>
    <property type="match status" value="1"/>
</dbReference>
<dbReference type="InterPro" id="IPR036890">
    <property type="entry name" value="HATPase_C_sf"/>
</dbReference>
<keyword evidence="7 14" id="KW-0812">Transmembrane</keyword>
<dbReference type="InterPro" id="IPR036097">
    <property type="entry name" value="HisK_dim/P_sf"/>
</dbReference>
<reference evidence="18" key="1">
    <citation type="submission" date="2016-04" db="EMBL/GenBank/DDBJ databases">
        <authorList>
            <person name="Lyu Z."/>
            <person name="Lyu W."/>
        </authorList>
    </citation>
    <scope>NUCLEOTIDE SEQUENCE [LARGE SCALE GENOMIC DNA]</scope>
    <source>
        <strain evidence="18">C44</strain>
    </source>
</reference>
<sequence>MKWVKSLQVKYLMIIFIAVLIIPFSVPFVSMLVFVPQIAMDDQKSTFEGFSQLEELWHEEAKQLADQSDTIISQHLQELHKKYPESQMFWVDRSGKTRETYNYEGELPDKWTPSYTIQFMKQHFDADPFTVVAFLGGDSTNGFMVIQVDRTLLEPPIQRLSDHYSYLYMIIVIFILFLFIFLSWLFFKGIHKRLLRLTNAMQDRSELGIPHTVVISKIDEIGELEKSFNQMITELEHSRKREQEAETLRKDLIANLSHDLRTPLTTIRAQLSIVNEEVKSIKGNEALKSVDQKIDYLSALIDNLFSYTLLSAGKYPYHPEQTDLNRLIRKIAAQWYPVLEQQQFAIDINTHQEPIYWTIDPQWMERLIENLLQNIIRHAAEGRYVGITLSKQGNGGQLLIQDKGNGFKEKSEKQGAGIGLTIVDLMVKEMGLTWSIETSEEGTVVKIVCP</sequence>
<dbReference type="SUPFAM" id="SSF158472">
    <property type="entry name" value="HAMP domain-like"/>
    <property type="match status" value="1"/>
</dbReference>
<proteinExistence type="predicted"/>
<evidence type="ECO:0000256" key="10">
    <source>
        <dbReference type="ARBA" id="ARBA00022840"/>
    </source>
</evidence>
<dbReference type="Pfam" id="PF00672">
    <property type="entry name" value="HAMP"/>
    <property type="match status" value="1"/>
</dbReference>
<dbReference type="Gene3D" id="3.30.565.10">
    <property type="entry name" value="Histidine kinase-like ATPase, C-terminal domain"/>
    <property type="match status" value="1"/>
</dbReference>
<feature type="transmembrane region" description="Helical" evidence="14">
    <location>
        <begin position="12"/>
        <end position="35"/>
    </location>
</feature>
<keyword evidence="8" id="KW-0547">Nucleotide-binding</keyword>
<dbReference type="PANTHER" id="PTHR45528:SF9">
    <property type="entry name" value="SENSOR HISTIDINE KINASE YBDK"/>
    <property type="match status" value="1"/>
</dbReference>
<evidence type="ECO:0000256" key="6">
    <source>
        <dbReference type="ARBA" id="ARBA00022679"/>
    </source>
</evidence>
<keyword evidence="5" id="KW-0597">Phosphoprotein</keyword>
<dbReference type="SUPFAM" id="SSF47384">
    <property type="entry name" value="Homodimeric domain of signal transducing histidine kinase"/>
    <property type="match status" value="1"/>
</dbReference>
<dbReference type="SMART" id="SM00388">
    <property type="entry name" value="HisKA"/>
    <property type="match status" value="1"/>
</dbReference>
<evidence type="ECO:0000256" key="12">
    <source>
        <dbReference type="ARBA" id="ARBA00023012"/>
    </source>
</evidence>
<evidence type="ECO:0000256" key="5">
    <source>
        <dbReference type="ARBA" id="ARBA00022553"/>
    </source>
</evidence>
<keyword evidence="12" id="KW-0902">Two-component regulatory system</keyword>
<comment type="catalytic activity">
    <reaction evidence="1">
        <text>ATP + protein L-histidine = ADP + protein N-phospho-L-histidine.</text>
        <dbReference type="EC" id="2.7.13.3"/>
    </reaction>
</comment>
<evidence type="ECO:0000256" key="4">
    <source>
        <dbReference type="ARBA" id="ARBA00022475"/>
    </source>
</evidence>
<dbReference type="InterPro" id="IPR003661">
    <property type="entry name" value="HisK_dim/P_dom"/>
</dbReference>
<dbReference type="Gene3D" id="6.10.340.10">
    <property type="match status" value="1"/>
</dbReference>
<evidence type="ECO:0000313" key="18">
    <source>
        <dbReference type="Proteomes" id="UP000078534"/>
    </source>
</evidence>
<dbReference type="STRING" id="152268.A6K24_18625"/>
<comment type="subcellular location">
    <subcellularLocation>
        <location evidence="2">Cell membrane</location>
        <topology evidence="2">Multi-pass membrane protein</topology>
    </subcellularLocation>
</comment>
<dbReference type="InterPro" id="IPR003594">
    <property type="entry name" value="HATPase_dom"/>
</dbReference>
<evidence type="ECO:0000256" key="14">
    <source>
        <dbReference type="SAM" id="Phobius"/>
    </source>
</evidence>
<keyword evidence="4" id="KW-1003">Cell membrane</keyword>
<evidence type="ECO:0000256" key="13">
    <source>
        <dbReference type="ARBA" id="ARBA00023136"/>
    </source>
</evidence>
<keyword evidence="13 14" id="KW-0472">Membrane</keyword>
<evidence type="ECO:0000256" key="3">
    <source>
        <dbReference type="ARBA" id="ARBA00012438"/>
    </source>
</evidence>
<evidence type="ECO:0000256" key="1">
    <source>
        <dbReference type="ARBA" id="ARBA00000085"/>
    </source>
</evidence>
<dbReference type="RefSeq" id="WP_066329410.1">
    <property type="nucleotide sequence ID" value="NZ_LWSG01000007.1"/>
</dbReference>
<dbReference type="InterPro" id="IPR003660">
    <property type="entry name" value="HAMP_dom"/>
</dbReference>
<accession>A0A179T0Y3</accession>
<dbReference type="GO" id="GO:0005886">
    <property type="term" value="C:plasma membrane"/>
    <property type="evidence" value="ECO:0007669"/>
    <property type="project" value="UniProtKB-SubCell"/>
</dbReference>
<dbReference type="GO" id="GO:0005524">
    <property type="term" value="F:ATP binding"/>
    <property type="evidence" value="ECO:0007669"/>
    <property type="project" value="UniProtKB-KW"/>
</dbReference>
<keyword evidence="6" id="KW-0808">Transferase</keyword>
<evidence type="ECO:0000256" key="7">
    <source>
        <dbReference type="ARBA" id="ARBA00022692"/>
    </source>
</evidence>
<dbReference type="InterPro" id="IPR005467">
    <property type="entry name" value="His_kinase_dom"/>
</dbReference>
<dbReference type="EMBL" id="LWSG01000007">
    <property type="protein sequence ID" value="OAS87756.1"/>
    <property type="molecule type" value="Genomic_DNA"/>
</dbReference>